<sequence>MNIERLSKNTVKLSISFEELHEKGFAKKQMVEEDAFFWHELFEELIEEIEKRYHFAYDGPVAIEIHTLTEEEVTLIFTLDFLDNDDHTNDAIEELHAGWKREFTPFSIYKCTDFEEIIQLAQRIAKMRMVIPSRIFWKDPFYYVAVDYSQEGMKKNLEPVILEYAERSRLTIHYLEEYGKIIFSNKGIENVYKLL</sequence>
<dbReference type="GO" id="GO:0030420">
    <property type="term" value="P:establishment of competence for transformation"/>
    <property type="evidence" value="ECO:0007669"/>
    <property type="project" value="UniProtKB-KW"/>
</dbReference>
<dbReference type="Pfam" id="PF05389">
    <property type="entry name" value="MecA"/>
    <property type="match status" value="1"/>
</dbReference>
<dbReference type="Proteomes" id="UP000011747">
    <property type="component" value="Unassembled WGS sequence"/>
</dbReference>
<protein>
    <recommendedName>
        <fullName evidence="6">Negative regulator of genetic competence</fullName>
    </recommendedName>
</protein>
<name>G9QP97_9BACI</name>
<comment type="caution">
    <text evidence="4">The sequence shown here is derived from an EMBL/GenBank/DDBJ whole genome shotgun (WGS) entry which is preliminary data.</text>
</comment>
<keyword evidence="5" id="KW-1185">Reference proteome</keyword>
<organism evidence="4 5">
    <name type="scientific">Bacillus smithii 7_3_47FAA</name>
    <dbReference type="NCBI Taxonomy" id="665952"/>
    <lineage>
        <taxon>Bacteria</taxon>
        <taxon>Bacillati</taxon>
        <taxon>Bacillota</taxon>
        <taxon>Bacilli</taxon>
        <taxon>Bacillales</taxon>
        <taxon>Bacillaceae</taxon>
        <taxon>Bacillus</taxon>
    </lineage>
</organism>
<dbReference type="InterPro" id="IPR008681">
    <property type="entry name" value="Neg-reg_MecA"/>
</dbReference>
<gene>
    <name evidence="4" type="ORF">HMPREF1015_00114</name>
</gene>
<dbReference type="EMBL" id="ACWF01000153">
    <property type="protein sequence ID" value="EHL74027.1"/>
    <property type="molecule type" value="Genomic_DNA"/>
</dbReference>
<evidence type="ECO:0000256" key="2">
    <source>
        <dbReference type="ARBA" id="ARBA00011738"/>
    </source>
</evidence>
<dbReference type="PATRIC" id="fig|665952.3.peg.2987"/>
<dbReference type="PANTHER" id="PTHR39161">
    <property type="entry name" value="ADAPTER PROTEIN MECA"/>
    <property type="match status" value="1"/>
</dbReference>
<accession>G9QP97</accession>
<evidence type="ECO:0000256" key="3">
    <source>
        <dbReference type="ARBA" id="ARBA00023287"/>
    </source>
</evidence>
<evidence type="ECO:0008006" key="6">
    <source>
        <dbReference type="Google" id="ProtNLM"/>
    </source>
</evidence>
<evidence type="ECO:0000313" key="5">
    <source>
        <dbReference type="Proteomes" id="UP000011747"/>
    </source>
</evidence>
<dbReference type="PANTHER" id="PTHR39161:SF2">
    <property type="entry name" value="ADAPTER PROTEIN MECA 2"/>
    <property type="match status" value="1"/>
</dbReference>
<dbReference type="RefSeq" id="WP_003355180.1">
    <property type="nucleotide sequence ID" value="NZ_JH414764.1"/>
</dbReference>
<evidence type="ECO:0000313" key="4">
    <source>
        <dbReference type="EMBL" id="EHL74027.1"/>
    </source>
</evidence>
<dbReference type="AlphaFoldDB" id="G9QP97"/>
<keyword evidence="3" id="KW-0178">Competence</keyword>
<proteinExistence type="inferred from homology"/>
<reference evidence="4 5" key="1">
    <citation type="submission" date="2011-09" db="EMBL/GenBank/DDBJ databases">
        <title>The Genome Sequence of Bacillus smithii 7_3_47FAA.</title>
        <authorList>
            <consortium name="The Broad Institute Genome Sequencing Platform"/>
            <person name="Earl A."/>
            <person name="Ward D."/>
            <person name="Feldgarden M."/>
            <person name="Gevers D."/>
            <person name="Daigneault M."/>
            <person name="Strauss J."/>
            <person name="Allen-Vercoe E."/>
            <person name="Young S.K."/>
            <person name="Zeng Q."/>
            <person name="Gargeya S."/>
            <person name="Fitzgerald M."/>
            <person name="Haas B."/>
            <person name="Abouelleil A."/>
            <person name="Alvarado L."/>
            <person name="Arachchi H.M."/>
            <person name="Berlin A."/>
            <person name="Brown A."/>
            <person name="Chapman S.B."/>
            <person name="Chen Z."/>
            <person name="Dunbar C."/>
            <person name="Freedman E."/>
            <person name="Gearin G."/>
            <person name="Goldberg J."/>
            <person name="Griggs A."/>
            <person name="Gujja S."/>
            <person name="Heiman D."/>
            <person name="Howarth C."/>
            <person name="Larson L."/>
            <person name="Lui A."/>
            <person name="MacDonald P.J.P."/>
            <person name="Montmayeur A."/>
            <person name="Murphy C."/>
            <person name="Neiman D."/>
            <person name="Pearson M."/>
            <person name="Priest M."/>
            <person name="Roberts A."/>
            <person name="Saif S."/>
            <person name="Shea T."/>
            <person name="Shenoy N."/>
            <person name="Sisk P."/>
            <person name="Stolte C."/>
            <person name="Sykes S."/>
            <person name="Wortman J."/>
            <person name="Nusbaum C."/>
            <person name="Birren B."/>
        </authorList>
    </citation>
    <scope>NUCLEOTIDE SEQUENCE [LARGE SCALE GENOMIC DNA]</scope>
    <source>
        <strain evidence="4 5">7_3_47FAA</strain>
    </source>
</reference>
<dbReference type="Gene3D" id="3.30.70.1950">
    <property type="match status" value="1"/>
</dbReference>
<comment type="subunit">
    <text evidence="2">Homodimer.</text>
</comment>
<evidence type="ECO:0000256" key="1">
    <source>
        <dbReference type="ARBA" id="ARBA00005397"/>
    </source>
</evidence>
<dbReference type="InterPro" id="IPR038471">
    <property type="entry name" value="MecA_C_sf"/>
</dbReference>
<comment type="similarity">
    <text evidence="1">Belongs to the MecA family.</text>
</comment>
<dbReference type="HOGENOM" id="CLU_071496_3_0_9"/>